<feature type="transmembrane region" description="Helical" evidence="1">
    <location>
        <begin position="814"/>
        <end position="839"/>
    </location>
</feature>
<evidence type="ECO:0000256" key="1">
    <source>
        <dbReference type="SAM" id="Phobius"/>
    </source>
</evidence>
<organism evidence="2">
    <name type="scientific">Candidatus Kentrum sp. FW</name>
    <dbReference type="NCBI Taxonomy" id="2126338"/>
    <lineage>
        <taxon>Bacteria</taxon>
        <taxon>Pseudomonadati</taxon>
        <taxon>Pseudomonadota</taxon>
        <taxon>Gammaproteobacteria</taxon>
        <taxon>Candidatus Kentrum</taxon>
    </lineage>
</organism>
<sequence>MKNNEELSNLDWALVTLLQSVRSSLVDRKLTEFASRLEEIEKSLSVGNRLTDNHEHTTLVHNLSTALLWKGHLSDEENQKISGFFVQSSLNRKITGVEIGELRNILNNKGHNIFNSYYYVSSASFGGQGEWSLIPIVPGRSLQVIDIPMGPTESFDNYVKALGLPFNLSKEHEITYSSIVLPSYSGVTPHICDLKLSKKITAPAMIDSFLADLAIIAKYEDYVQGHLSAIVAPIIKNNECLGAFVLTCAIPNMFSVSDSETKILGEVIDYWEKAPVIDLHNAQTRTTLGIKPDHAWLEAEESGIYLDDIDNEIRNLLRDYAKDGVLAIKGRVSDCRFSGINEEALGLLLKSLLANGPNRAPRFIGRPGNGDNSSSGTYIVETKKLKGLCRHIDIATGGSSDSVKIRQSCEVLFDDNVKNFLEIILPKKERNTAAIWLDSDVVVRSKKGAFRIVVFLAKEASVSERQKVSDSVENLHLALNETLGEQALPGVMNEKIAALNLWWLRRSRGLSQTEEIREQAGSLITKVSEIIEVPRVKGIMLFLDEELYIPRIETSGVAQSFWDRYFSSPSFWLFEGLCHLMSLNEVPLELFGDDKGLLQPYHYLSDGNGDKEARVSIFWSGEAELDRKWARALTFLGVPLVDGQSNERDIKAAVSSEETDLVSFIYKPYLRKLLEAGTSVECIDRVINQKSKEDRILVKVEVDDIETENGNAFLHKLSIQKDNEHAEKKASILWEPTLSPGIAFVGFNTETILKDLRSTGMSGIEFWTATGGWYQVDQENYKLSRIIRDKKAELTADGSVEHEFMRLNDKQWSYLQLITKFFTVVGGVIAGLIFLVSILKK</sequence>
<gene>
    <name evidence="2" type="ORF">BECKFW1821B_GA0114236_100824</name>
</gene>
<dbReference type="EMBL" id="CAADFD010000008">
    <property type="protein sequence ID" value="VFJ51070.1"/>
    <property type="molecule type" value="Genomic_DNA"/>
</dbReference>
<reference evidence="2" key="1">
    <citation type="submission" date="2019-02" db="EMBL/GenBank/DDBJ databases">
        <authorList>
            <person name="Gruber-Vodicka R. H."/>
            <person name="Seah K. B. B."/>
        </authorList>
    </citation>
    <scope>NUCLEOTIDE SEQUENCE</scope>
    <source>
        <strain evidence="2">BECK_BZ106</strain>
    </source>
</reference>
<evidence type="ECO:0000313" key="2">
    <source>
        <dbReference type="EMBL" id="VFJ51070.1"/>
    </source>
</evidence>
<dbReference type="AlphaFoldDB" id="A0A450SEL0"/>
<name>A0A450SEL0_9GAMM</name>
<keyword evidence="1" id="KW-1133">Transmembrane helix</keyword>
<accession>A0A450SEL0</accession>
<protein>
    <submittedName>
        <fullName evidence="2">Uncharacterized protein</fullName>
    </submittedName>
</protein>
<proteinExistence type="predicted"/>
<keyword evidence="1" id="KW-0472">Membrane</keyword>
<keyword evidence="1" id="KW-0812">Transmembrane</keyword>